<dbReference type="PANTHER" id="PTHR12303">
    <property type="entry name" value="CARNOSINE N-METHYLTRANSFERASE"/>
    <property type="match status" value="1"/>
</dbReference>
<evidence type="ECO:0000313" key="7">
    <source>
        <dbReference type="EMBL" id="CEL73448.1"/>
    </source>
</evidence>
<protein>
    <recommendedName>
        <fullName evidence="2">carnosine N-methyltransferase</fullName>
        <ecNumber evidence="2">2.1.1.22</ecNumber>
    </recommendedName>
</protein>
<dbReference type="AlphaFoldDB" id="A0A0F7UY56"/>
<dbReference type="Gene3D" id="3.40.50.150">
    <property type="entry name" value="Vaccinia Virus protein VP39"/>
    <property type="match status" value="1"/>
</dbReference>
<evidence type="ECO:0000256" key="4">
    <source>
        <dbReference type="ARBA" id="ARBA00022679"/>
    </source>
</evidence>
<dbReference type="InterPro" id="IPR012901">
    <property type="entry name" value="CARME"/>
</dbReference>
<feature type="region of interest" description="Disordered" evidence="6">
    <location>
        <begin position="194"/>
        <end position="300"/>
    </location>
</feature>
<evidence type="ECO:0000256" key="5">
    <source>
        <dbReference type="ARBA" id="ARBA00022691"/>
    </source>
</evidence>
<dbReference type="InterPro" id="IPR029063">
    <property type="entry name" value="SAM-dependent_MTases_sf"/>
</dbReference>
<gene>
    <name evidence="7" type="ORF">BN1205_090100</name>
</gene>
<evidence type="ECO:0000256" key="2">
    <source>
        <dbReference type="ARBA" id="ARBA00012003"/>
    </source>
</evidence>
<dbReference type="SUPFAM" id="SSF53335">
    <property type="entry name" value="S-adenosyl-L-methionine-dependent methyltransferases"/>
    <property type="match status" value="1"/>
</dbReference>
<evidence type="ECO:0000256" key="1">
    <source>
        <dbReference type="ARBA" id="ARBA00010086"/>
    </source>
</evidence>
<sequence length="595" mass="65524">MVLNEGSRSEVSSPSGVSPSADVVSALAASGKNDDELGYMGEGVSLGRQEEDEAELEHFASVRQAFELYEQDALMEVHRIERHLRRLAPEDKALLQESIDSRIARLKDAVSCNQAFINLLLIASDNSNMQPPGACPPGCLHEDGEETAKSGAPCSGHEGRGGCTCHPAASVALEGATGRTCEGEARDGTCMHASGDADCDAKEASTEARDVTSEEKKGTAREKKNGPTKEREETGRGGSGKKKKRKGKSSATQRRGQTSEFKPEVQSPSPGFPSVQKPDCCGSHRGSAQAPSERSSVNPTDCFSFEVDHEKLVRNMSKVRSTLRQFVRDWSDEGREEREAAYGPLLEALETRLPIRDQSNPPRVLCPGSGLGRLPFEVTRRGYACQGNEFSYFMLMGKSCSDFILNHALKVRSVPLQPYCLSTSNRRGRHDHLQTVWIPDVSPNEHISPDTDFSMCAGEFVEVYGGSEGTPSDIPGASRHFDAVLTSYFLDTAKNVLLYIRTVAKILRPGGLWANVGPLLYHYAEMPYEMSIELAWDELEDVIKRWFDIERIEWRDAYYTSNPKSMMQVQYHCVYFVAIRNSAPAPVLTPLPETC</sequence>
<evidence type="ECO:0000256" key="3">
    <source>
        <dbReference type="ARBA" id="ARBA00022603"/>
    </source>
</evidence>
<comment type="similarity">
    <text evidence="1">Belongs to the carnosine N-methyltransferase family.</text>
</comment>
<feature type="compositionally biased region" description="Basic residues" evidence="6">
    <location>
        <begin position="239"/>
        <end position="248"/>
    </location>
</feature>
<accession>A0A0F7UY56</accession>
<dbReference type="EMBL" id="LN714495">
    <property type="protein sequence ID" value="CEL73448.1"/>
    <property type="molecule type" value="Genomic_DNA"/>
</dbReference>
<feature type="compositionally biased region" description="Basic and acidic residues" evidence="6">
    <location>
        <begin position="199"/>
        <end position="235"/>
    </location>
</feature>
<evidence type="ECO:0000256" key="6">
    <source>
        <dbReference type="SAM" id="MobiDB-lite"/>
    </source>
</evidence>
<keyword evidence="5" id="KW-0949">S-adenosyl-L-methionine</keyword>
<keyword evidence="4" id="KW-0808">Transferase</keyword>
<organism evidence="7">
    <name type="scientific">Toxoplasma gondii (strain ATCC 50861 / VEG)</name>
    <dbReference type="NCBI Taxonomy" id="432359"/>
    <lineage>
        <taxon>Eukaryota</taxon>
        <taxon>Sar</taxon>
        <taxon>Alveolata</taxon>
        <taxon>Apicomplexa</taxon>
        <taxon>Conoidasida</taxon>
        <taxon>Coccidia</taxon>
        <taxon>Eucoccidiorida</taxon>
        <taxon>Eimeriorina</taxon>
        <taxon>Sarcocystidae</taxon>
        <taxon>Toxoplasma</taxon>
    </lineage>
</organism>
<keyword evidence="3" id="KW-0489">Methyltransferase</keyword>
<dbReference type="SMART" id="SM01296">
    <property type="entry name" value="N2227"/>
    <property type="match status" value="1"/>
</dbReference>
<feature type="region of interest" description="Disordered" evidence="6">
    <location>
        <begin position="1"/>
        <end position="20"/>
    </location>
</feature>
<feature type="compositionally biased region" description="Polar residues" evidence="6">
    <location>
        <begin position="289"/>
        <end position="300"/>
    </location>
</feature>
<dbReference type="Pfam" id="PF07942">
    <property type="entry name" value="CARME"/>
    <property type="match status" value="1"/>
</dbReference>
<dbReference type="GO" id="GO:0032259">
    <property type="term" value="P:methylation"/>
    <property type="evidence" value="ECO:0007669"/>
    <property type="project" value="UniProtKB-KW"/>
</dbReference>
<name>A0A0F7UY56_TOXGV</name>
<proteinExistence type="inferred from homology"/>
<reference evidence="7" key="1">
    <citation type="journal article" date="2015" name="PLoS ONE">
        <title>Comprehensive Evaluation of Toxoplasma gondii VEG and Neospora caninum LIV Genomes with Tachyzoite Stage Transcriptome and Proteome Defines Novel Transcript Features.</title>
        <authorList>
            <person name="Ramaprasad A."/>
            <person name="Mourier T."/>
            <person name="Naeem R."/>
            <person name="Malas T.B."/>
            <person name="Moussa E."/>
            <person name="Panigrahi A."/>
            <person name="Vermont S.J."/>
            <person name="Otto T.D."/>
            <person name="Wastling J."/>
            <person name="Pain A."/>
        </authorList>
    </citation>
    <scope>NUCLEOTIDE SEQUENCE</scope>
    <source>
        <strain evidence="7">VEG</strain>
    </source>
</reference>
<dbReference type="GO" id="GO:0030735">
    <property type="term" value="F:carnosine N-methyltransferase activity"/>
    <property type="evidence" value="ECO:0007669"/>
    <property type="project" value="UniProtKB-EC"/>
</dbReference>
<feature type="compositionally biased region" description="Polar residues" evidence="6">
    <location>
        <begin position="251"/>
        <end position="260"/>
    </location>
</feature>
<dbReference type="PANTHER" id="PTHR12303:SF6">
    <property type="entry name" value="CARNOSINE N-METHYLTRANSFERASE"/>
    <property type="match status" value="1"/>
</dbReference>
<dbReference type="EC" id="2.1.1.22" evidence="2"/>